<evidence type="ECO:0000313" key="3">
    <source>
        <dbReference type="EMBL" id="RHA84409.1"/>
    </source>
</evidence>
<feature type="transmembrane region" description="Helical" evidence="1">
    <location>
        <begin position="64"/>
        <end position="87"/>
    </location>
</feature>
<dbReference type="Proteomes" id="UP000095453">
    <property type="component" value="Unassembled WGS sequence"/>
</dbReference>
<dbReference type="AlphaFoldDB" id="A0A173TAS2"/>
<keyword evidence="1" id="KW-0812">Transmembrane</keyword>
<dbReference type="EMBL" id="QSFX01000034">
    <property type="protein sequence ID" value="RHA84409.1"/>
    <property type="molecule type" value="Genomic_DNA"/>
</dbReference>
<evidence type="ECO:0000256" key="1">
    <source>
        <dbReference type="SAM" id="Phobius"/>
    </source>
</evidence>
<dbReference type="Proteomes" id="UP000283492">
    <property type="component" value="Unassembled WGS sequence"/>
</dbReference>
<sequence>MKELRVDKKLRNKIIGTGYKKTVEWTQAKIKRIIFIDIFAAIPEAAALIALIDALLKKMETWELVVIPGGVWCSTALVPLCVAIIYYKIIRNNSSVYYEIYNTEQLFYDDERFCFCYTDFGLDELCTFNIGYQEIEKIIDYPNVSMIEIKGHFRAELTRDKAVLMFNENCEKEMKISIGYYYDGFDDFKRILSEKSGLTFETKDY</sequence>
<organism evidence="2 4">
    <name type="scientific">Roseburia inulinivorans</name>
    <dbReference type="NCBI Taxonomy" id="360807"/>
    <lineage>
        <taxon>Bacteria</taxon>
        <taxon>Bacillati</taxon>
        <taxon>Bacillota</taxon>
        <taxon>Clostridia</taxon>
        <taxon>Lachnospirales</taxon>
        <taxon>Lachnospiraceae</taxon>
        <taxon>Roseburia</taxon>
    </lineage>
</organism>
<dbReference type="EMBL" id="CYXX01000009">
    <property type="protein sequence ID" value="CUM99923.1"/>
    <property type="molecule type" value="Genomic_DNA"/>
</dbReference>
<evidence type="ECO:0000313" key="5">
    <source>
        <dbReference type="Proteomes" id="UP000283492"/>
    </source>
</evidence>
<keyword evidence="1" id="KW-0472">Membrane</keyword>
<name>A0A173TAS2_9FIRM</name>
<reference evidence="2 4" key="1">
    <citation type="submission" date="2015-09" db="EMBL/GenBank/DDBJ databases">
        <authorList>
            <consortium name="Pathogen Informatics"/>
        </authorList>
    </citation>
    <scope>NUCLEOTIDE SEQUENCE [LARGE SCALE GENOMIC DNA]</scope>
    <source>
        <strain evidence="2 4">2789STDY5608887</strain>
    </source>
</reference>
<reference evidence="3 5" key="2">
    <citation type="submission" date="2018-08" db="EMBL/GenBank/DDBJ databases">
        <title>A genome reference for cultivated species of the human gut microbiota.</title>
        <authorList>
            <person name="Zou Y."/>
            <person name="Xue W."/>
            <person name="Luo G."/>
        </authorList>
    </citation>
    <scope>NUCLEOTIDE SEQUENCE [LARGE SCALE GENOMIC DNA]</scope>
    <source>
        <strain evidence="3 5">AM42-1AC</strain>
    </source>
</reference>
<keyword evidence="1" id="KW-1133">Transmembrane helix</keyword>
<protein>
    <submittedName>
        <fullName evidence="2">Uncharacterized protein</fullName>
    </submittedName>
</protein>
<feature type="transmembrane region" description="Helical" evidence="1">
    <location>
        <begin position="33"/>
        <end position="52"/>
    </location>
</feature>
<accession>A0A173TAS2</accession>
<proteinExistence type="predicted"/>
<evidence type="ECO:0000313" key="4">
    <source>
        <dbReference type="Proteomes" id="UP000095453"/>
    </source>
</evidence>
<evidence type="ECO:0000313" key="2">
    <source>
        <dbReference type="EMBL" id="CUM99923.1"/>
    </source>
</evidence>
<gene>
    <name evidence="3" type="ORF">DW914_15350</name>
    <name evidence="2" type="ORF">ERS852444_01423</name>
</gene>
<dbReference type="RefSeq" id="WP_055168781.1">
    <property type="nucleotide sequence ID" value="NZ_CABJFX010000034.1"/>
</dbReference>